<dbReference type="Proteomes" id="UP000237000">
    <property type="component" value="Unassembled WGS sequence"/>
</dbReference>
<keyword evidence="3" id="KW-1185">Reference proteome</keyword>
<feature type="region of interest" description="Disordered" evidence="1">
    <location>
        <begin position="74"/>
        <end position="102"/>
    </location>
</feature>
<dbReference type="AlphaFoldDB" id="A0A2P5FAZ3"/>
<reference evidence="3" key="1">
    <citation type="submission" date="2016-06" db="EMBL/GenBank/DDBJ databases">
        <title>Parallel loss of symbiosis genes in relatives of nitrogen-fixing non-legume Parasponia.</title>
        <authorList>
            <person name="Van Velzen R."/>
            <person name="Holmer R."/>
            <person name="Bu F."/>
            <person name="Rutten L."/>
            <person name="Van Zeijl A."/>
            <person name="Liu W."/>
            <person name="Santuari L."/>
            <person name="Cao Q."/>
            <person name="Sharma T."/>
            <person name="Shen D."/>
            <person name="Roswanjaya Y."/>
            <person name="Wardhani T."/>
            <person name="Kalhor M.S."/>
            <person name="Jansen J."/>
            <person name="Van den Hoogen J."/>
            <person name="Gungor B."/>
            <person name="Hartog M."/>
            <person name="Hontelez J."/>
            <person name="Verver J."/>
            <person name="Yang W.-C."/>
            <person name="Schijlen E."/>
            <person name="Repin R."/>
            <person name="Schilthuizen M."/>
            <person name="Schranz E."/>
            <person name="Heidstra R."/>
            <person name="Miyata K."/>
            <person name="Fedorova E."/>
            <person name="Kohlen W."/>
            <person name="Bisseling T."/>
            <person name="Smit S."/>
            <person name="Geurts R."/>
        </authorList>
    </citation>
    <scope>NUCLEOTIDE SEQUENCE [LARGE SCALE GENOMIC DNA]</scope>
    <source>
        <strain evidence="3">cv. RG33-2</strain>
    </source>
</reference>
<accession>A0A2P5FAZ3</accession>
<feature type="non-terminal residue" evidence="2">
    <location>
        <position position="1"/>
    </location>
</feature>
<evidence type="ECO:0000256" key="1">
    <source>
        <dbReference type="SAM" id="MobiDB-lite"/>
    </source>
</evidence>
<organism evidence="2 3">
    <name type="scientific">Trema orientale</name>
    <name type="common">Charcoal tree</name>
    <name type="synonym">Celtis orientalis</name>
    <dbReference type="NCBI Taxonomy" id="63057"/>
    <lineage>
        <taxon>Eukaryota</taxon>
        <taxon>Viridiplantae</taxon>
        <taxon>Streptophyta</taxon>
        <taxon>Embryophyta</taxon>
        <taxon>Tracheophyta</taxon>
        <taxon>Spermatophyta</taxon>
        <taxon>Magnoliopsida</taxon>
        <taxon>eudicotyledons</taxon>
        <taxon>Gunneridae</taxon>
        <taxon>Pentapetalae</taxon>
        <taxon>rosids</taxon>
        <taxon>fabids</taxon>
        <taxon>Rosales</taxon>
        <taxon>Cannabaceae</taxon>
        <taxon>Trema</taxon>
    </lineage>
</organism>
<feature type="compositionally biased region" description="Polar residues" evidence="1">
    <location>
        <begin position="77"/>
        <end position="87"/>
    </location>
</feature>
<feature type="compositionally biased region" description="Basic residues" evidence="1">
    <location>
        <begin position="88"/>
        <end position="102"/>
    </location>
</feature>
<evidence type="ECO:0000313" key="3">
    <source>
        <dbReference type="Proteomes" id="UP000237000"/>
    </source>
</evidence>
<gene>
    <name evidence="2" type="ORF">TorRG33x02_091460</name>
</gene>
<proteinExistence type="predicted"/>
<sequence>IEKHETRSSQPAISVIYNNIIHQVFMLMQDTPNPNGTRLLTIIQTQLNPIHKTSFMTKTIASNQILLTLEAEHHSTYVPTSRNPTSARSRHWGPSQRRRPRR</sequence>
<dbReference type="EMBL" id="JXTC01000047">
    <property type="protein sequence ID" value="PON94947.1"/>
    <property type="molecule type" value="Genomic_DNA"/>
</dbReference>
<name>A0A2P5FAZ3_TREOI</name>
<dbReference type="InParanoid" id="A0A2P5FAZ3"/>
<comment type="caution">
    <text evidence="2">The sequence shown here is derived from an EMBL/GenBank/DDBJ whole genome shotgun (WGS) entry which is preliminary data.</text>
</comment>
<evidence type="ECO:0000313" key="2">
    <source>
        <dbReference type="EMBL" id="PON94947.1"/>
    </source>
</evidence>
<protein>
    <submittedName>
        <fullName evidence="2">Uncharacterized protein</fullName>
    </submittedName>
</protein>